<feature type="compositionally biased region" description="Basic and acidic residues" evidence="1">
    <location>
        <begin position="45"/>
        <end position="60"/>
    </location>
</feature>
<organism evidence="2 3">
    <name type="scientific">Glutinoglossum americanum</name>
    <dbReference type="NCBI Taxonomy" id="1670608"/>
    <lineage>
        <taxon>Eukaryota</taxon>
        <taxon>Fungi</taxon>
        <taxon>Dikarya</taxon>
        <taxon>Ascomycota</taxon>
        <taxon>Pezizomycotina</taxon>
        <taxon>Geoglossomycetes</taxon>
        <taxon>Geoglossales</taxon>
        <taxon>Geoglossaceae</taxon>
        <taxon>Glutinoglossum</taxon>
    </lineage>
</organism>
<feature type="region of interest" description="Disordered" evidence="1">
    <location>
        <begin position="27"/>
        <end position="60"/>
    </location>
</feature>
<evidence type="ECO:0000313" key="2">
    <source>
        <dbReference type="EMBL" id="KAH0543059.1"/>
    </source>
</evidence>
<dbReference type="OrthoDB" id="5394455at2759"/>
<dbReference type="AlphaFoldDB" id="A0A9P8L4D2"/>
<evidence type="ECO:0000256" key="1">
    <source>
        <dbReference type="SAM" id="MobiDB-lite"/>
    </source>
</evidence>
<accession>A0A9P8L4D2</accession>
<gene>
    <name evidence="2" type="ORF">FGG08_002572</name>
</gene>
<proteinExistence type="predicted"/>
<protein>
    <submittedName>
        <fullName evidence="2">Uncharacterized protein</fullName>
    </submittedName>
</protein>
<reference evidence="2" key="1">
    <citation type="submission" date="2021-03" db="EMBL/GenBank/DDBJ databases">
        <title>Comparative genomics and phylogenomic investigation of the class Geoglossomycetes provide insights into ecological specialization and systematics.</title>
        <authorList>
            <person name="Melie T."/>
            <person name="Pirro S."/>
            <person name="Miller A.N."/>
            <person name="Quandt A."/>
        </authorList>
    </citation>
    <scope>NUCLEOTIDE SEQUENCE</scope>
    <source>
        <strain evidence="2">GBOQ0MN5Z8</strain>
    </source>
</reference>
<evidence type="ECO:0000313" key="3">
    <source>
        <dbReference type="Proteomes" id="UP000698800"/>
    </source>
</evidence>
<dbReference type="EMBL" id="JAGHQL010000040">
    <property type="protein sequence ID" value="KAH0543059.1"/>
    <property type="molecule type" value="Genomic_DNA"/>
</dbReference>
<comment type="caution">
    <text evidence="2">The sequence shown here is derived from an EMBL/GenBank/DDBJ whole genome shotgun (WGS) entry which is preliminary data.</text>
</comment>
<feature type="compositionally biased region" description="Low complexity" evidence="1">
    <location>
        <begin position="27"/>
        <end position="43"/>
    </location>
</feature>
<keyword evidence="3" id="KW-1185">Reference proteome</keyword>
<dbReference type="Proteomes" id="UP000698800">
    <property type="component" value="Unassembled WGS sequence"/>
</dbReference>
<sequence length="115" mass="12132">MKIAEILSDLTSLRGSDEALALVTASSTVIPGSSSSQPSLSTSRVDNRNSPRLSDENDPDLRRARELLALYATVNSKHAQGFDPGLERASQDIGALIERLKGNGGAKGSSDVPVR</sequence>
<name>A0A9P8L4D2_9PEZI</name>